<evidence type="ECO:0000313" key="2">
    <source>
        <dbReference type="Proteomes" id="UP001187471"/>
    </source>
</evidence>
<dbReference type="AlphaFoldDB" id="A0AA88USQ9"/>
<dbReference type="InterPro" id="IPR023391">
    <property type="entry name" value="Prot_translocase_SecE_dom_sf"/>
</dbReference>
<evidence type="ECO:0000313" key="1">
    <source>
        <dbReference type="EMBL" id="KAK2992896.1"/>
    </source>
</evidence>
<comment type="caution">
    <text evidence="1">The sequence shown here is derived from an EMBL/GenBank/DDBJ whole genome shotgun (WGS) entry which is preliminary data.</text>
</comment>
<gene>
    <name evidence="1" type="ORF">RJ640_028138</name>
</gene>
<reference evidence="1" key="1">
    <citation type="submission" date="2022-12" db="EMBL/GenBank/DDBJ databases">
        <title>Draft genome assemblies for two species of Escallonia (Escalloniales).</title>
        <authorList>
            <person name="Chanderbali A."/>
            <person name="Dervinis C."/>
            <person name="Anghel I."/>
            <person name="Soltis D."/>
            <person name="Soltis P."/>
            <person name="Zapata F."/>
        </authorList>
    </citation>
    <scope>NUCLEOTIDE SEQUENCE</scope>
    <source>
        <strain evidence="1">UCBG92.1500</strain>
        <tissue evidence="1">Leaf</tissue>
    </source>
</reference>
<dbReference type="EMBL" id="JAVXUO010000371">
    <property type="protein sequence ID" value="KAK2992896.1"/>
    <property type="molecule type" value="Genomic_DNA"/>
</dbReference>
<protein>
    <submittedName>
        <fullName evidence="1">Uncharacterized protein</fullName>
    </submittedName>
</protein>
<accession>A0AA88USQ9</accession>
<keyword evidence="2" id="KW-1185">Reference proteome</keyword>
<proteinExistence type="predicted"/>
<dbReference type="Gene3D" id="1.20.5.820">
    <property type="entry name" value="Preprotein translocase SecE subunit"/>
    <property type="match status" value="1"/>
</dbReference>
<dbReference type="PANTHER" id="PTHR12309">
    <property type="entry name" value="SEC61 GAMMA SUBUNIT"/>
    <property type="match status" value="1"/>
</dbReference>
<dbReference type="Proteomes" id="UP001187471">
    <property type="component" value="Unassembled WGS sequence"/>
</dbReference>
<organism evidence="1 2">
    <name type="scientific">Escallonia rubra</name>
    <dbReference type="NCBI Taxonomy" id="112253"/>
    <lineage>
        <taxon>Eukaryota</taxon>
        <taxon>Viridiplantae</taxon>
        <taxon>Streptophyta</taxon>
        <taxon>Embryophyta</taxon>
        <taxon>Tracheophyta</taxon>
        <taxon>Spermatophyta</taxon>
        <taxon>Magnoliopsida</taxon>
        <taxon>eudicotyledons</taxon>
        <taxon>Gunneridae</taxon>
        <taxon>Pentapetalae</taxon>
        <taxon>asterids</taxon>
        <taxon>campanulids</taxon>
        <taxon>Escalloniales</taxon>
        <taxon>Escalloniaceae</taxon>
        <taxon>Escallonia</taxon>
    </lineage>
</organism>
<name>A0AA88USQ9_9ASTE</name>
<sequence>MDALDSVFDPLREFSKDSYRLVKRCHKPDRKGGVSYGDRIRGDGIRGLLRQANLHPHQQHHRRIWLKFFPHLQNLKHELSFTVNKGASQQTLLTFFAKARKKDTLRHCDTTTRLLRVDSRANQFKLLATGRKVASKIRR</sequence>